<keyword evidence="6" id="KW-1185">Reference proteome</keyword>
<organism evidence="5 6">
    <name type="scientific">Svornostia abyssi</name>
    <dbReference type="NCBI Taxonomy" id="2898438"/>
    <lineage>
        <taxon>Bacteria</taxon>
        <taxon>Bacillati</taxon>
        <taxon>Actinomycetota</taxon>
        <taxon>Thermoleophilia</taxon>
        <taxon>Solirubrobacterales</taxon>
        <taxon>Baekduiaceae</taxon>
        <taxon>Svornostia</taxon>
    </lineage>
</organism>
<dbReference type="InterPro" id="IPR000524">
    <property type="entry name" value="Tscrpt_reg_HTH_GntR"/>
</dbReference>
<accession>A0ABY5PI98</accession>
<dbReference type="SUPFAM" id="SSF46785">
    <property type="entry name" value="Winged helix' DNA-binding domain"/>
    <property type="match status" value="1"/>
</dbReference>
<dbReference type="InterPro" id="IPR008920">
    <property type="entry name" value="TF_FadR/GntR_C"/>
</dbReference>
<evidence type="ECO:0000313" key="5">
    <source>
        <dbReference type="EMBL" id="UUY04398.1"/>
    </source>
</evidence>
<dbReference type="PROSITE" id="PS50949">
    <property type="entry name" value="HTH_GNTR"/>
    <property type="match status" value="1"/>
</dbReference>
<gene>
    <name evidence="5" type="ORF">LRS13_02380</name>
</gene>
<evidence type="ECO:0000256" key="3">
    <source>
        <dbReference type="ARBA" id="ARBA00023163"/>
    </source>
</evidence>
<keyword evidence="3" id="KW-0804">Transcription</keyword>
<dbReference type="SUPFAM" id="SSF48008">
    <property type="entry name" value="GntR ligand-binding domain-like"/>
    <property type="match status" value="1"/>
</dbReference>
<dbReference type="EMBL" id="CP088295">
    <property type="protein sequence ID" value="UUY04398.1"/>
    <property type="molecule type" value="Genomic_DNA"/>
</dbReference>
<dbReference type="Pfam" id="PF00392">
    <property type="entry name" value="GntR"/>
    <property type="match status" value="1"/>
</dbReference>
<feature type="domain" description="HTH gntR-type" evidence="4">
    <location>
        <begin position="8"/>
        <end position="75"/>
    </location>
</feature>
<dbReference type="PRINTS" id="PR00035">
    <property type="entry name" value="HTHGNTR"/>
</dbReference>
<dbReference type="RefSeq" id="WP_353864886.1">
    <property type="nucleotide sequence ID" value="NZ_CP088295.1"/>
</dbReference>
<dbReference type="InterPro" id="IPR011711">
    <property type="entry name" value="GntR_C"/>
</dbReference>
<dbReference type="Gene3D" id="1.10.10.10">
    <property type="entry name" value="Winged helix-like DNA-binding domain superfamily/Winged helix DNA-binding domain"/>
    <property type="match status" value="1"/>
</dbReference>
<name>A0ABY5PI98_9ACTN</name>
<protein>
    <submittedName>
        <fullName evidence="5">GntR family transcriptional regulator</fullName>
    </submittedName>
</protein>
<dbReference type="PANTHER" id="PTHR43537">
    <property type="entry name" value="TRANSCRIPTIONAL REGULATOR, GNTR FAMILY"/>
    <property type="match status" value="1"/>
</dbReference>
<keyword evidence="2" id="KW-0238">DNA-binding</keyword>
<evidence type="ECO:0000313" key="6">
    <source>
        <dbReference type="Proteomes" id="UP001058860"/>
    </source>
</evidence>
<keyword evidence="1" id="KW-0805">Transcription regulation</keyword>
<dbReference type="Gene3D" id="1.20.120.530">
    <property type="entry name" value="GntR ligand-binding domain-like"/>
    <property type="match status" value="1"/>
</dbReference>
<evidence type="ECO:0000256" key="2">
    <source>
        <dbReference type="ARBA" id="ARBA00023125"/>
    </source>
</evidence>
<dbReference type="SMART" id="SM00345">
    <property type="entry name" value="HTH_GNTR"/>
    <property type="match status" value="1"/>
</dbReference>
<dbReference type="InterPro" id="IPR036390">
    <property type="entry name" value="WH_DNA-bd_sf"/>
</dbReference>
<evidence type="ECO:0000256" key="1">
    <source>
        <dbReference type="ARBA" id="ARBA00023015"/>
    </source>
</evidence>
<proteinExistence type="predicted"/>
<sequence length="212" mass="23147">MNRPLPRVSAVEALVTVLRDRILEGELPAGERLVERELTERYDVARHTLRAALRALEAEGLVRIEPNRGARVAQLDADELRDLFALRLALEREAAHLALERHDGRLPAAVHDAAAQLARLAATRRTGWAGVAAAHNAVHRALVAAGGAPRITRAYAALDGELSLFTMQLRPVWTRDRLGPDHLELVAAIERDGPEVLRAHVDEALTALTTGP</sequence>
<dbReference type="SMART" id="SM00895">
    <property type="entry name" value="FCD"/>
    <property type="match status" value="1"/>
</dbReference>
<evidence type="ECO:0000259" key="4">
    <source>
        <dbReference type="PROSITE" id="PS50949"/>
    </source>
</evidence>
<dbReference type="PANTHER" id="PTHR43537:SF5">
    <property type="entry name" value="UXU OPERON TRANSCRIPTIONAL REGULATOR"/>
    <property type="match status" value="1"/>
</dbReference>
<dbReference type="Pfam" id="PF07729">
    <property type="entry name" value="FCD"/>
    <property type="match status" value="1"/>
</dbReference>
<reference evidence="6" key="1">
    <citation type="submission" date="2021-11" db="EMBL/GenBank/DDBJ databases">
        <title>Cultivation dependent microbiological survey of springs from the worlds oldest radium mine currently devoted to the extraction of radon-saturated water.</title>
        <authorList>
            <person name="Kapinusova G."/>
            <person name="Smrhova T."/>
            <person name="Strejcek M."/>
            <person name="Suman J."/>
            <person name="Jani K."/>
            <person name="Pajer P."/>
            <person name="Uhlik O."/>
        </authorList>
    </citation>
    <scope>NUCLEOTIDE SEQUENCE [LARGE SCALE GENOMIC DNA]</scope>
    <source>
        <strain evidence="6">J379</strain>
    </source>
</reference>
<dbReference type="Proteomes" id="UP001058860">
    <property type="component" value="Chromosome"/>
</dbReference>
<dbReference type="InterPro" id="IPR036388">
    <property type="entry name" value="WH-like_DNA-bd_sf"/>
</dbReference>
<dbReference type="CDD" id="cd07377">
    <property type="entry name" value="WHTH_GntR"/>
    <property type="match status" value="1"/>
</dbReference>